<dbReference type="EC" id="2.1.1.33" evidence="7"/>
<keyword evidence="5 7" id="KW-0949">S-adenosyl-L-methionine</keyword>
<evidence type="ECO:0000313" key="9">
    <source>
        <dbReference type="Proteomes" id="UP000002019"/>
    </source>
</evidence>
<dbReference type="KEGG" id="caci:CLOAM0797"/>
<evidence type="ECO:0000256" key="1">
    <source>
        <dbReference type="ARBA" id="ARBA00000142"/>
    </source>
</evidence>
<organism evidence="8 9">
    <name type="scientific">Cloacimonas acidaminovorans (strain Evry)</name>
    <dbReference type="NCBI Taxonomy" id="459349"/>
    <lineage>
        <taxon>Bacteria</taxon>
        <taxon>Pseudomonadati</taxon>
        <taxon>Candidatus Cloacimonadota</taxon>
        <taxon>Candidatus Cloacimonadia</taxon>
        <taxon>Candidatus Cloacimonadales</taxon>
        <taxon>Candidatus Cloacimonadaceae</taxon>
        <taxon>Candidatus Cloacimonas</taxon>
    </lineage>
</organism>
<dbReference type="eggNOG" id="COG0220">
    <property type="taxonomic scope" value="Bacteria"/>
</dbReference>
<accession>B0VH64</accession>
<name>B0VH64_CLOAI</name>
<dbReference type="PANTHER" id="PTHR23417:SF14">
    <property type="entry name" value="PENTACOTRIPEPTIDE-REPEAT REGION OF PRORP DOMAIN-CONTAINING PROTEIN"/>
    <property type="match status" value="1"/>
</dbReference>
<feature type="binding site" evidence="7">
    <location>
        <position position="4"/>
    </location>
    <ligand>
        <name>S-adenosyl-L-methionine</name>
        <dbReference type="ChEBI" id="CHEBI:59789"/>
    </ligand>
</feature>
<dbReference type="InterPro" id="IPR055361">
    <property type="entry name" value="tRNA_methyltr_TrmB_bact"/>
</dbReference>
<dbReference type="NCBIfam" id="TIGR00091">
    <property type="entry name" value="tRNA (guanosine(46)-N7)-methyltransferase TrmB"/>
    <property type="match status" value="1"/>
</dbReference>
<protein>
    <recommendedName>
        <fullName evidence="7">tRNA (guanine-N(7)-)-methyltransferase</fullName>
        <ecNumber evidence="7">2.1.1.33</ecNumber>
    </recommendedName>
    <alternativeName>
        <fullName evidence="7">tRNA (guanine(46)-N(7))-methyltransferase</fullName>
    </alternativeName>
    <alternativeName>
        <fullName evidence="7">tRNA(m7G46)-methyltransferase</fullName>
    </alternativeName>
</protein>
<evidence type="ECO:0000313" key="8">
    <source>
        <dbReference type="EMBL" id="CAO80679.1"/>
    </source>
</evidence>
<proteinExistence type="inferred from homology"/>
<evidence type="ECO:0000256" key="4">
    <source>
        <dbReference type="ARBA" id="ARBA00022679"/>
    </source>
</evidence>
<dbReference type="InterPro" id="IPR029063">
    <property type="entry name" value="SAM-dependent_MTases_sf"/>
</dbReference>
<evidence type="ECO:0000256" key="2">
    <source>
        <dbReference type="ARBA" id="ARBA00003015"/>
    </source>
</evidence>
<keyword evidence="6 7" id="KW-0819">tRNA processing</keyword>
<dbReference type="STRING" id="459349.CLOAM0797"/>
<evidence type="ECO:0000256" key="5">
    <source>
        <dbReference type="ARBA" id="ARBA00022691"/>
    </source>
</evidence>
<feature type="binding site" evidence="7">
    <location>
        <position position="29"/>
    </location>
    <ligand>
        <name>S-adenosyl-L-methionine</name>
        <dbReference type="ChEBI" id="CHEBI:59789"/>
    </ligand>
</feature>
<evidence type="ECO:0000256" key="3">
    <source>
        <dbReference type="ARBA" id="ARBA00022603"/>
    </source>
</evidence>
<dbReference type="HOGENOM" id="CLU_050910_2_0_0"/>
<dbReference type="GO" id="GO:0043527">
    <property type="term" value="C:tRNA methyltransferase complex"/>
    <property type="evidence" value="ECO:0007669"/>
    <property type="project" value="TreeGrafter"/>
</dbReference>
<dbReference type="GO" id="GO:0008176">
    <property type="term" value="F:tRNA (guanine(46)-N7)-methyltransferase activity"/>
    <property type="evidence" value="ECO:0007669"/>
    <property type="project" value="UniProtKB-UniRule"/>
</dbReference>
<dbReference type="AlphaFoldDB" id="B0VH64"/>
<sequence>MYLEIGCGKGEFIARYSILHPEYNYIGLEAAEKRINNTLKKLTPEQNPNVRLMRLYVDNSICQLFPAESVSGVFIQYPDPWPKRKHHRRRLIQQEFLSSLAMILKPLAQVQITTDNSDYATWILDEFLAHPSFISVYEELMLKESPFEEHIPTWYESEQRRQGFEPQYMLFKRI</sequence>
<comment type="catalytic activity">
    <reaction evidence="1 7">
        <text>guanosine(46) in tRNA + S-adenosyl-L-methionine = N(7)-methylguanosine(46) in tRNA + S-adenosyl-L-homocysteine</text>
        <dbReference type="Rhea" id="RHEA:42708"/>
        <dbReference type="Rhea" id="RHEA-COMP:10188"/>
        <dbReference type="Rhea" id="RHEA-COMP:10189"/>
        <dbReference type="ChEBI" id="CHEBI:57856"/>
        <dbReference type="ChEBI" id="CHEBI:59789"/>
        <dbReference type="ChEBI" id="CHEBI:74269"/>
        <dbReference type="ChEBI" id="CHEBI:74480"/>
        <dbReference type="EC" id="2.1.1.33"/>
    </reaction>
</comment>
<keyword evidence="4 7" id="KW-0808">Transferase</keyword>
<dbReference type="SUPFAM" id="SSF53335">
    <property type="entry name" value="S-adenosyl-L-methionine-dependent methyltransferases"/>
    <property type="match status" value="1"/>
</dbReference>
<feature type="binding site" evidence="7">
    <location>
        <position position="115"/>
    </location>
    <ligand>
        <name>substrate</name>
    </ligand>
</feature>
<dbReference type="Gene3D" id="3.40.50.150">
    <property type="entry name" value="Vaccinia Virus protein VP39"/>
    <property type="match status" value="1"/>
</dbReference>
<dbReference type="Proteomes" id="UP000002019">
    <property type="component" value="Chromosome"/>
</dbReference>
<keyword evidence="9" id="KW-1185">Reference proteome</keyword>
<evidence type="ECO:0000256" key="6">
    <source>
        <dbReference type="ARBA" id="ARBA00022694"/>
    </source>
</evidence>
<feature type="binding site" evidence="7">
    <location>
        <position position="83"/>
    </location>
    <ligand>
        <name>substrate</name>
    </ligand>
</feature>
<gene>
    <name evidence="7" type="primary">trmB</name>
    <name evidence="8" type="ordered locus">CLOAM0797</name>
</gene>
<dbReference type="HAMAP" id="MF_01057">
    <property type="entry name" value="tRNA_methyltr_TrmB"/>
    <property type="match status" value="1"/>
</dbReference>
<dbReference type="UniPathway" id="UPA00989"/>
<comment type="similarity">
    <text evidence="7">Belongs to the class I-like SAM-binding methyltransferase superfamily. TrmB family.</text>
</comment>
<keyword evidence="3 7" id="KW-0489">Methyltransferase</keyword>
<dbReference type="PROSITE" id="PS51625">
    <property type="entry name" value="SAM_MT_TRMB"/>
    <property type="match status" value="1"/>
</dbReference>
<dbReference type="InterPro" id="IPR003358">
    <property type="entry name" value="tRNA_(Gua-N-7)_MeTrfase_Trmb"/>
</dbReference>
<dbReference type="PANTHER" id="PTHR23417">
    <property type="entry name" value="3-DEOXY-D-MANNO-OCTULOSONIC-ACID TRANSFERASE/TRNA GUANINE-N 7 - -METHYLTRANSFERASE"/>
    <property type="match status" value="1"/>
</dbReference>
<feature type="binding site" evidence="7">
    <location>
        <position position="79"/>
    </location>
    <ligand>
        <name>S-adenosyl-L-methionine</name>
        <dbReference type="ChEBI" id="CHEBI:59789"/>
    </ligand>
</feature>
<evidence type="ECO:0000256" key="7">
    <source>
        <dbReference type="HAMAP-Rule" id="MF_01057"/>
    </source>
</evidence>
<comment type="pathway">
    <text evidence="7">tRNA modification; N(7)-methylguanine-tRNA biosynthesis.</text>
</comment>
<comment type="function">
    <text evidence="2 7">Catalyzes the formation of N(7)-methylguanine at position 46 (m7G46) in tRNA.</text>
</comment>
<reference evidence="8 9" key="1">
    <citation type="journal article" date="2008" name="J. Bacteriol.">
        <title>'Candidatus Cloacamonas acidaminovorans': genome sequence reconstruction provides a first glimpse of a new bacterial division.</title>
        <authorList>
            <person name="Pelletier E."/>
            <person name="Kreimeyer A."/>
            <person name="Bocs S."/>
            <person name="Rouy Z."/>
            <person name="Gyapay G."/>
            <person name="Chouari R."/>
            <person name="Riviere D."/>
            <person name="Ganesan A."/>
            <person name="Daegelen P."/>
            <person name="Sghir A."/>
            <person name="Cohen G.N."/>
            <person name="Medigue C."/>
            <person name="Weissenbach J."/>
            <person name="Le Paslier D."/>
        </authorList>
    </citation>
    <scope>NUCLEOTIDE SEQUENCE [LARGE SCALE GENOMIC DNA]</scope>
    <source>
        <strain evidence="9">Evry</strain>
    </source>
</reference>
<feature type="binding site" evidence="7">
    <location>
        <begin position="153"/>
        <end position="156"/>
    </location>
    <ligand>
        <name>substrate</name>
    </ligand>
</feature>
<dbReference type="Pfam" id="PF02390">
    <property type="entry name" value="Methyltransf_4"/>
    <property type="match status" value="1"/>
</dbReference>
<comment type="caution">
    <text evidence="7">Lacks conserved residue(s) required for the propagation of feature annotation.</text>
</comment>
<dbReference type="EMBL" id="CU466930">
    <property type="protein sequence ID" value="CAO80679.1"/>
    <property type="molecule type" value="Genomic_DNA"/>
</dbReference>